<keyword evidence="5" id="KW-1185">Reference proteome</keyword>
<feature type="domain" description="BESS" evidence="3">
    <location>
        <begin position="222"/>
        <end position="261"/>
    </location>
</feature>
<protein>
    <recommendedName>
        <fullName evidence="3">BESS domain-containing protein</fullName>
    </recommendedName>
</protein>
<dbReference type="InterPro" id="IPR039353">
    <property type="entry name" value="TF_Adf1"/>
</dbReference>
<evidence type="ECO:0000313" key="5">
    <source>
        <dbReference type="Proteomes" id="UP000648187"/>
    </source>
</evidence>
<reference evidence="4" key="1">
    <citation type="submission" date="2020-08" db="EMBL/GenBank/DDBJ databases">
        <title>Spodoptera exigua strain:BAW_Kor-Di-RS1 Genome sequencing and assembly.</title>
        <authorList>
            <person name="Kim J."/>
            <person name="Nam H.Y."/>
            <person name="Kwon M."/>
            <person name="Choi J.H."/>
            <person name="Cho S.R."/>
            <person name="Kim G.-H."/>
        </authorList>
    </citation>
    <scope>NUCLEOTIDE SEQUENCE</scope>
    <source>
        <strain evidence="4">BAW_Kor-Di-RS1</strain>
        <tissue evidence="4">Whole-body</tissue>
    </source>
</reference>
<dbReference type="InterPro" id="IPR004210">
    <property type="entry name" value="BESS_motif"/>
</dbReference>
<organism evidence="4 5">
    <name type="scientific">Spodoptera exigua</name>
    <name type="common">Beet armyworm</name>
    <name type="synonym">Noctua fulgens</name>
    <dbReference type="NCBI Taxonomy" id="7107"/>
    <lineage>
        <taxon>Eukaryota</taxon>
        <taxon>Metazoa</taxon>
        <taxon>Ecdysozoa</taxon>
        <taxon>Arthropoda</taxon>
        <taxon>Hexapoda</taxon>
        <taxon>Insecta</taxon>
        <taxon>Pterygota</taxon>
        <taxon>Neoptera</taxon>
        <taxon>Endopterygota</taxon>
        <taxon>Lepidoptera</taxon>
        <taxon>Glossata</taxon>
        <taxon>Ditrysia</taxon>
        <taxon>Noctuoidea</taxon>
        <taxon>Noctuidae</taxon>
        <taxon>Amphipyrinae</taxon>
        <taxon>Spodoptera</taxon>
    </lineage>
</organism>
<dbReference type="PANTHER" id="PTHR12243:SF69">
    <property type="entry name" value="SI:CH73-59F11.3"/>
    <property type="match status" value="1"/>
</dbReference>
<dbReference type="GO" id="GO:0005634">
    <property type="term" value="C:nucleus"/>
    <property type="evidence" value="ECO:0007669"/>
    <property type="project" value="UniProtKB-SubCell"/>
</dbReference>
<feature type="region of interest" description="Disordered" evidence="2">
    <location>
        <begin position="150"/>
        <end position="173"/>
    </location>
</feature>
<evidence type="ECO:0000256" key="1">
    <source>
        <dbReference type="PROSITE-ProRule" id="PRU00371"/>
    </source>
</evidence>
<name>A0A835GEW2_SPOEX</name>
<keyword evidence="1" id="KW-0539">Nucleus</keyword>
<proteinExistence type="predicted"/>
<dbReference type="GO" id="GO:0003677">
    <property type="term" value="F:DNA binding"/>
    <property type="evidence" value="ECO:0007669"/>
    <property type="project" value="InterPro"/>
</dbReference>
<dbReference type="Proteomes" id="UP000648187">
    <property type="component" value="Unassembled WGS sequence"/>
</dbReference>
<dbReference type="GO" id="GO:0006357">
    <property type="term" value="P:regulation of transcription by RNA polymerase II"/>
    <property type="evidence" value="ECO:0007669"/>
    <property type="project" value="TreeGrafter"/>
</dbReference>
<accession>A0A835GEW2</accession>
<evidence type="ECO:0000256" key="2">
    <source>
        <dbReference type="SAM" id="MobiDB-lite"/>
    </source>
</evidence>
<dbReference type="PANTHER" id="PTHR12243">
    <property type="entry name" value="MADF DOMAIN TRANSCRIPTION FACTOR"/>
    <property type="match status" value="1"/>
</dbReference>
<dbReference type="PROSITE" id="PS51031">
    <property type="entry name" value="BESS"/>
    <property type="match status" value="1"/>
</dbReference>
<dbReference type="InterPro" id="IPR006578">
    <property type="entry name" value="MADF-dom"/>
</dbReference>
<comment type="caution">
    <text evidence="4">The sequence shown here is derived from an EMBL/GenBank/DDBJ whole genome shotgun (WGS) entry which is preliminary data.</text>
</comment>
<dbReference type="Pfam" id="PF10545">
    <property type="entry name" value="MADF_DNA_bdg"/>
    <property type="match status" value="1"/>
</dbReference>
<evidence type="ECO:0000259" key="3">
    <source>
        <dbReference type="PROSITE" id="PS51031"/>
    </source>
</evidence>
<sequence length="356" mass="40734">MTMLGGISSYLIRAKVKSANVSRKTYYVFLSIDRHQVGRNAITGYRCNCIVVDARTLERVHVSREMERQNFDTELFIDEIEKRPAIWDLESPDYANRILKRRSWEELVLIFSDKDDSEEKNKDLGSGASKIQYIYFQRLMFLERSVRNKKTESNIQDTSENSETGNEESTVDAADEDIMRPPNQNIKRKKMTAADAEFLNIIKKNISSRNQQQPPVSSVTEGDDDKLFCLSLHKELLKVPEANRIAVKIELMKILQAAQQSSQSTVYSNNSYSSNSSASFSTSIPVRYHAQPSRPNEFSYQEYDPETPSITAWQERNYISVPRSSQASLYVNSPSTSSRDSQDSECLELFQNHGVD</sequence>
<gene>
    <name evidence="4" type="ORF">HW555_006455</name>
</gene>
<comment type="subcellular location">
    <subcellularLocation>
        <location evidence="1">Nucleus</location>
    </subcellularLocation>
</comment>
<dbReference type="EMBL" id="JACKWZ010000097">
    <property type="protein sequence ID" value="KAF9416043.1"/>
    <property type="molecule type" value="Genomic_DNA"/>
</dbReference>
<dbReference type="AlphaFoldDB" id="A0A835GEW2"/>
<dbReference type="GO" id="GO:0005667">
    <property type="term" value="C:transcription regulator complex"/>
    <property type="evidence" value="ECO:0007669"/>
    <property type="project" value="TreeGrafter"/>
</dbReference>
<evidence type="ECO:0000313" key="4">
    <source>
        <dbReference type="EMBL" id="KAF9416043.1"/>
    </source>
</evidence>